<dbReference type="EMBL" id="FXAV01000052">
    <property type="protein sequence ID" value="SMG60306.1"/>
    <property type="molecule type" value="Genomic_DNA"/>
</dbReference>
<protein>
    <submittedName>
        <fullName evidence="7">Transposase, Mutator family</fullName>
    </submittedName>
</protein>
<feature type="compositionally biased region" description="Basic and acidic residues" evidence="6">
    <location>
        <begin position="57"/>
        <end position="66"/>
    </location>
</feature>
<keyword evidence="5" id="KW-0233">DNA recombination</keyword>
<proteinExistence type="inferred from homology"/>
<comment type="caution">
    <text evidence="7">The sequence shown here is derived from an EMBL/GenBank/DDBJ whole genome shotgun (WGS) entry which is preliminary data.</text>
</comment>
<accession>A0ABY1MLZ9</accession>
<evidence type="ECO:0000256" key="1">
    <source>
        <dbReference type="ARBA" id="ARBA00002190"/>
    </source>
</evidence>
<gene>
    <name evidence="7" type="ORF">SAMN02745947_05597</name>
</gene>
<feature type="region of interest" description="Disordered" evidence="6">
    <location>
        <begin position="57"/>
        <end position="97"/>
    </location>
</feature>
<evidence type="ECO:0000256" key="5">
    <source>
        <dbReference type="ARBA" id="ARBA00023172"/>
    </source>
</evidence>
<name>A0ABY1MLZ9_RHORH</name>
<reference evidence="7 8" key="1">
    <citation type="submission" date="2017-04" db="EMBL/GenBank/DDBJ databases">
        <authorList>
            <person name="Varghese N."/>
            <person name="Submissions S."/>
        </authorList>
    </citation>
    <scope>NUCLEOTIDE SEQUENCE [LARGE SCALE GENOMIC DNA]</scope>
    <source>
        <strain evidence="7 8">J3</strain>
    </source>
</reference>
<evidence type="ECO:0000256" key="3">
    <source>
        <dbReference type="ARBA" id="ARBA00022578"/>
    </source>
</evidence>
<evidence type="ECO:0000256" key="2">
    <source>
        <dbReference type="ARBA" id="ARBA00010961"/>
    </source>
</evidence>
<feature type="compositionally biased region" description="Basic and acidic residues" evidence="6">
    <location>
        <begin position="78"/>
        <end position="97"/>
    </location>
</feature>
<dbReference type="Pfam" id="PF00872">
    <property type="entry name" value="Transposase_mut"/>
    <property type="match status" value="1"/>
</dbReference>
<feature type="non-terminal residue" evidence="7">
    <location>
        <position position="97"/>
    </location>
</feature>
<comment type="function">
    <text evidence="1">Required for the transposition of the insertion element.</text>
</comment>
<keyword evidence="3" id="KW-0815">Transposition</keyword>
<evidence type="ECO:0000313" key="7">
    <source>
        <dbReference type="EMBL" id="SMG60306.1"/>
    </source>
</evidence>
<dbReference type="InterPro" id="IPR001207">
    <property type="entry name" value="Transposase_mutator"/>
</dbReference>
<organism evidence="7 8">
    <name type="scientific">Rhodococcus rhodochrous J3</name>
    <dbReference type="NCBI Taxonomy" id="903528"/>
    <lineage>
        <taxon>Bacteria</taxon>
        <taxon>Bacillati</taxon>
        <taxon>Actinomycetota</taxon>
        <taxon>Actinomycetes</taxon>
        <taxon>Mycobacteriales</taxon>
        <taxon>Nocardiaceae</taxon>
        <taxon>Rhodococcus</taxon>
    </lineage>
</organism>
<sequence>MTETLEPMADEVNQLELAQQLLAQAKEQGIELMGPNGLLGQLTKNVLETALDAEMTEHLGYEKNDPAGRGSGNSLGRHQIEDGAHRDRPGRDRRPAG</sequence>
<keyword evidence="4" id="KW-0238">DNA-binding</keyword>
<evidence type="ECO:0000256" key="4">
    <source>
        <dbReference type="ARBA" id="ARBA00023125"/>
    </source>
</evidence>
<evidence type="ECO:0000313" key="8">
    <source>
        <dbReference type="Proteomes" id="UP000193566"/>
    </source>
</evidence>
<dbReference type="Proteomes" id="UP000193566">
    <property type="component" value="Unassembled WGS sequence"/>
</dbReference>
<comment type="similarity">
    <text evidence="2">Belongs to the transposase mutator family.</text>
</comment>
<evidence type="ECO:0000256" key="6">
    <source>
        <dbReference type="SAM" id="MobiDB-lite"/>
    </source>
</evidence>
<keyword evidence="8" id="KW-1185">Reference proteome</keyword>